<keyword evidence="3" id="KW-0808">Transferase</keyword>
<dbReference type="Pfam" id="PF01234">
    <property type="entry name" value="NNMT_PNMT_TEMT"/>
    <property type="match status" value="1"/>
</dbReference>
<sequence>MADSNSKATEEQSVAEYYTQEFKPREYLDKHFSAFKGEDDKECVQLFIMDHLHQTFGSGIFQGKRLLDIGTGPSVLSVLSASKYFPDITCSDYLPVCREELQKWVDGDPEAFDWGAYFRYISKLEGNSSSPDEIAARLRKAIKSVVHCDVKQSNPLCTESVDPFDVVVSSFCLELACDSPDQYRAGVGNMASLVKPGGGLVLLGDFKNNIIVETEKFADFELNEAFLRDALVSHGCTDIEIKQVSMVDEWPCEFFYATARKI</sequence>
<proteinExistence type="inferred from homology"/>
<keyword evidence="2" id="KW-0489">Methyltransferase</keyword>
<evidence type="ECO:0000256" key="3">
    <source>
        <dbReference type="ARBA" id="ARBA00022679"/>
    </source>
</evidence>
<dbReference type="AlphaFoldDB" id="A0A6P4Z1A9"/>
<keyword evidence="5" id="KW-1185">Reference proteome</keyword>
<dbReference type="NCBIfam" id="NF041360">
    <property type="entry name" value="GntF_guanitoxin"/>
    <property type="match status" value="1"/>
</dbReference>
<comment type="similarity">
    <text evidence="1">Belongs to the class I-like SAM-binding methyltransferase superfamily. NNMT/PNMT/TEMT family.</text>
</comment>
<evidence type="ECO:0000313" key="6">
    <source>
        <dbReference type="RefSeq" id="XP_019623360.1"/>
    </source>
</evidence>
<dbReference type="InterPro" id="IPR000940">
    <property type="entry name" value="NNMT_TEMT_trans"/>
</dbReference>
<dbReference type="KEGG" id="bbel:109469295"/>
<dbReference type="RefSeq" id="XP_019623360.1">
    <property type="nucleotide sequence ID" value="XM_019767801.1"/>
</dbReference>
<dbReference type="GeneID" id="109469295"/>
<evidence type="ECO:0000313" key="7">
    <source>
        <dbReference type="RefSeq" id="XP_019623361.1"/>
    </source>
</evidence>
<dbReference type="FunFam" id="3.40.50.150:FF:000810">
    <property type="entry name" value="Uncharacterized protein"/>
    <property type="match status" value="1"/>
</dbReference>
<evidence type="ECO:0000256" key="2">
    <source>
        <dbReference type="ARBA" id="ARBA00022603"/>
    </source>
</evidence>
<dbReference type="RefSeq" id="XP_019623361.1">
    <property type="nucleotide sequence ID" value="XM_019767802.1"/>
</dbReference>
<name>A0A6P4Z1A9_BRABE</name>
<dbReference type="CDD" id="cd02440">
    <property type="entry name" value="AdoMet_MTases"/>
    <property type="match status" value="1"/>
</dbReference>
<dbReference type="InterPro" id="IPR029063">
    <property type="entry name" value="SAM-dependent_MTases_sf"/>
</dbReference>
<dbReference type="PROSITE" id="PS51681">
    <property type="entry name" value="SAM_MT_NNMT_PNMT_TEMT"/>
    <property type="match status" value="1"/>
</dbReference>
<evidence type="ECO:0000256" key="1">
    <source>
        <dbReference type="ARBA" id="ARBA00007996"/>
    </source>
</evidence>
<dbReference type="OrthoDB" id="10050085at2759"/>
<dbReference type="PANTHER" id="PTHR10867:SF17">
    <property type="entry name" value="NICOTINAMIDE N-METHYLTRANSFERASE"/>
    <property type="match status" value="1"/>
</dbReference>
<dbReference type="GO" id="GO:0005829">
    <property type="term" value="C:cytosol"/>
    <property type="evidence" value="ECO:0007669"/>
    <property type="project" value="TreeGrafter"/>
</dbReference>
<gene>
    <name evidence="6 7" type="primary">LOC109469295</name>
</gene>
<accession>A0A6P4Z1A9</accession>
<dbReference type="Gene3D" id="3.40.50.150">
    <property type="entry name" value="Vaccinia Virus protein VP39"/>
    <property type="match status" value="1"/>
</dbReference>
<dbReference type="GO" id="GO:0032259">
    <property type="term" value="P:methylation"/>
    <property type="evidence" value="ECO:0007669"/>
    <property type="project" value="UniProtKB-KW"/>
</dbReference>
<evidence type="ECO:0000256" key="4">
    <source>
        <dbReference type="ARBA" id="ARBA00022691"/>
    </source>
</evidence>
<organism evidence="5 7">
    <name type="scientific">Branchiostoma belcheri</name>
    <name type="common">Amphioxus</name>
    <dbReference type="NCBI Taxonomy" id="7741"/>
    <lineage>
        <taxon>Eukaryota</taxon>
        <taxon>Metazoa</taxon>
        <taxon>Chordata</taxon>
        <taxon>Cephalochordata</taxon>
        <taxon>Leptocardii</taxon>
        <taxon>Amphioxiformes</taxon>
        <taxon>Branchiostomatidae</taxon>
        <taxon>Branchiostoma</taxon>
    </lineage>
</organism>
<protein>
    <submittedName>
        <fullName evidence="6 7">Indolethylamine N-methyltransferase-like</fullName>
    </submittedName>
</protein>
<dbReference type="GO" id="GO:0008170">
    <property type="term" value="F:N-methyltransferase activity"/>
    <property type="evidence" value="ECO:0007669"/>
    <property type="project" value="TreeGrafter"/>
</dbReference>
<dbReference type="SUPFAM" id="SSF53335">
    <property type="entry name" value="S-adenosyl-L-methionine-dependent methyltransferases"/>
    <property type="match status" value="1"/>
</dbReference>
<dbReference type="InterPro" id="IPR053384">
    <property type="entry name" value="SAM-dep_methyltransferase"/>
</dbReference>
<evidence type="ECO:0000313" key="5">
    <source>
        <dbReference type="Proteomes" id="UP000515135"/>
    </source>
</evidence>
<keyword evidence="4" id="KW-0949">S-adenosyl-L-methionine</keyword>
<dbReference type="PANTHER" id="PTHR10867">
    <property type="entry name" value="NNMT/PNMT/TEMT FAMILY MEMBER"/>
    <property type="match status" value="1"/>
</dbReference>
<dbReference type="Proteomes" id="UP000515135">
    <property type="component" value="Unplaced"/>
</dbReference>
<reference evidence="6 7" key="1">
    <citation type="submission" date="2025-04" db="UniProtKB">
        <authorList>
            <consortium name="RefSeq"/>
        </authorList>
    </citation>
    <scope>IDENTIFICATION</scope>
    <source>
        <tissue evidence="6 7">Gonad</tissue>
    </source>
</reference>